<proteinExistence type="predicted"/>
<reference evidence="1 2" key="1">
    <citation type="journal article" date="2021" name="Elife">
        <title>Chloroplast acquisition without the gene transfer in kleptoplastic sea slugs, Plakobranchus ocellatus.</title>
        <authorList>
            <person name="Maeda T."/>
            <person name="Takahashi S."/>
            <person name="Yoshida T."/>
            <person name="Shimamura S."/>
            <person name="Takaki Y."/>
            <person name="Nagai Y."/>
            <person name="Toyoda A."/>
            <person name="Suzuki Y."/>
            <person name="Arimoto A."/>
            <person name="Ishii H."/>
            <person name="Satoh N."/>
            <person name="Nishiyama T."/>
            <person name="Hasebe M."/>
            <person name="Maruyama T."/>
            <person name="Minagawa J."/>
            <person name="Obokata J."/>
            <person name="Shigenobu S."/>
        </authorList>
    </citation>
    <scope>NUCLEOTIDE SEQUENCE [LARGE SCALE GENOMIC DNA]</scope>
</reference>
<sequence>MGNENTFTTTVGADNFYLEYEVKIAAFNNNGTGPNSTVHTIMSAEDGCAYIVKVMCVCILLRGVGGTVDSESAPKSAGTLLLRVRAPSPAPWPDGGP</sequence>
<evidence type="ECO:0000313" key="1">
    <source>
        <dbReference type="EMBL" id="GFN89730.1"/>
    </source>
</evidence>
<dbReference type="EMBL" id="BLXT01001947">
    <property type="protein sequence ID" value="GFN89730.1"/>
    <property type="molecule type" value="Genomic_DNA"/>
</dbReference>
<gene>
    <name evidence="1" type="ORF">PoB_001623600</name>
</gene>
<organism evidence="1 2">
    <name type="scientific">Plakobranchus ocellatus</name>
    <dbReference type="NCBI Taxonomy" id="259542"/>
    <lineage>
        <taxon>Eukaryota</taxon>
        <taxon>Metazoa</taxon>
        <taxon>Spiralia</taxon>
        <taxon>Lophotrochozoa</taxon>
        <taxon>Mollusca</taxon>
        <taxon>Gastropoda</taxon>
        <taxon>Heterobranchia</taxon>
        <taxon>Euthyneura</taxon>
        <taxon>Panpulmonata</taxon>
        <taxon>Sacoglossa</taxon>
        <taxon>Placobranchoidea</taxon>
        <taxon>Plakobranchidae</taxon>
        <taxon>Plakobranchus</taxon>
    </lineage>
</organism>
<dbReference type="AlphaFoldDB" id="A0AAV3Z1L4"/>
<accession>A0AAV3Z1L4</accession>
<evidence type="ECO:0000313" key="2">
    <source>
        <dbReference type="Proteomes" id="UP000735302"/>
    </source>
</evidence>
<keyword evidence="2" id="KW-1185">Reference proteome</keyword>
<dbReference type="Proteomes" id="UP000735302">
    <property type="component" value="Unassembled WGS sequence"/>
</dbReference>
<name>A0AAV3Z1L4_9GAST</name>
<comment type="caution">
    <text evidence="1">The sequence shown here is derived from an EMBL/GenBank/DDBJ whole genome shotgun (WGS) entry which is preliminary data.</text>
</comment>
<protein>
    <submittedName>
        <fullName evidence="1">Contactin</fullName>
    </submittedName>
</protein>